<dbReference type="PANTHER" id="PTHR10131:SF161">
    <property type="entry name" value="F26K24.24 PROTEIN"/>
    <property type="match status" value="1"/>
</dbReference>
<keyword evidence="2" id="KW-1185">Reference proteome</keyword>
<accession>A0A6A2ZD73</accession>
<dbReference type="Proteomes" id="UP000436088">
    <property type="component" value="Unassembled WGS sequence"/>
</dbReference>
<organism evidence="1 2">
    <name type="scientific">Hibiscus syriacus</name>
    <name type="common">Rose of Sharon</name>
    <dbReference type="NCBI Taxonomy" id="106335"/>
    <lineage>
        <taxon>Eukaryota</taxon>
        <taxon>Viridiplantae</taxon>
        <taxon>Streptophyta</taxon>
        <taxon>Embryophyta</taxon>
        <taxon>Tracheophyta</taxon>
        <taxon>Spermatophyta</taxon>
        <taxon>Magnoliopsida</taxon>
        <taxon>eudicotyledons</taxon>
        <taxon>Gunneridae</taxon>
        <taxon>Pentapetalae</taxon>
        <taxon>rosids</taxon>
        <taxon>malvids</taxon>
        <taxon>Malvales</taxon>
        <taxon>Malvaceae</taxon>
        <taxon>Malvoideae</taxon>
        <taxon>Hibiscus</taxon>
    </lineage>
</organism>
<reference evidence="1" key="1">
    <citation type="submission" date="2019-09" db="EMBL/GenBank/DDBJ databases">
        <title>Draft genome information of white flower Hibiscus syriacus.</title>
        <authorList>
            <person name="Kim Y.-M."/>
        </authorList>
    </citation>
    <scope>NUCLEOTIDE SEQUENCE [LARGE SCALE GENOMIC DNA]</scope>
    <source>
        <strain evidence="1">YM2019G1</strain>
    </source>
</reference>
<name>A0A6A2ZD73_HIBSY</name>
<comment type="caution">
    <text evidence="1">The sequence shown here is derived from an EMBL/GenBank/DDBJ whole genome shotgun (WGS) entry which is preliminary data.</text>
</comment>
<proteinExistence type="predicted"/>
<gene>
    <name evidence="1" type="ORF">F3Y22_tig00110930pilonHSYRG00084</name>
</gene>
<dbReference type="AlphaFoldDB" id="A0A6A2ZD73"/>
<evidence type="ECO:0000313" key="2">
    <source>
        <dbReference type="Proteomes" id="UP000436088"/>
    </source>
</evidence>
<evidence type="ECO:0000313" key="1">
    <source>
        <dbReference type="EMBL" id="KAE8689971.1"/>
    </source>
</evidence>
<dbReference type="EMBL" id="VEPZ02001166">
    <property type="protein sequence ID" value="KAE8689971.1"/>
    <property type="molecule type" value="Genomic_DNA"/>
</dbReference>
<dbReference type="PANTHER" id="PTHR10131">
    <property type="entry name" value="TNF RECEPTOR ASSOCIATED FACTOR"/>
    <property type="match status" value="1"/>
</dbReference>
<sequence length="280" mass="31019">MSNLHQRDEKEGGPTFYCHLCDAEVVYNTARAFLPGLATACVDNTTGDIFKSPASVAAEIRKEMVEYLMQRSETFVAESVVLDDGLEIEVSGHPYDIIAHLINEFASTKRNLFSRVSGWHSQGSICKVLRKRVEQLRQKYSTKLANIGDVRSLTYKVKDLDAKLGPLKVGTTNKVDEAAKTIENVEFLEASDTNKVTENGIIEAAKAEIMDSKAKLQSLEVASLNKDNEEDLKTKAIDTEAKLQSLVYTTTNKDTEEALKTAANHYEARPPSLEVTPENC</sequence>
<protein>
    <submittedName>
        <fullName evidence="1">Uncharacterized protein</fullName>
    </submittedName>
</protein>